<evidence type="ECO:0000313" key="8">
    <source>
        <dbReference type="EMBL" id="GAW01364.1"/>
    </source>
</evidence>
<feature type="domain" description="FAD-dependent oxidoreductase 2 FAD-binding" evidence="7">
    <location>
        <begin position="36"/>
        <end position="481"/>
    </location>
</feature>
<dbReference type="SUPFAM" id="SSF51905">
    <property type="entry name" value="FAD/NAD(P)-binding domain"/>
    <property type="match status" value="1"/>
</dbReference>
<keyword evidence="9" id="KW-1185">Reference proteome</keyword>
<evidence type="ECO:0000256" key="2">
    <source>
        <dbReference type="ARBA" id="ARBA00022630"/>
    </source>
</evidence>
<accession>A0A1Q3E2N8</accession>
<feature type="signal peptide" evidence="6">
    <location>
        <begin position="1"/>
        <end position="22"/>
    </location>
</feature>
<dbReference type="Pfam" id="PF00890">
    <property type="entry name" value="FAD_binding_2"/>
    <property type="match status" value="1"/>
</dbReference>
<keyword evidence="6" id="KW-0732">Signal</keyword>
<comment type="caution">
    <text evidence="8">The sequence shown here is derived from an EMBL/GenBank/DDBJ whole genome shotgun (WGS) entry which is preliminary data.</text>
</comment>
<organism evidence="8 9">
    <name type="scientific">Lentinula edodes</name>
    <name type="common">Shiitake mushroom</name>
    <name type="synonym">Lentinus edodes</name>
    <dbReference type="NCBI Taxonomy" id="5353"/>
    <lineage>
        <taxon>Eukaryota</taxon>
        <taxon>Fungi</taxon>
        <taxon>Dikarya</taxon>
        <taxon>Basidiomycota</taxon>
        <taxon>Agaricomycotina</taxon>
        <taxon>Agaricomycetes</taxon>
        <taxon>Agaricomycetidae</taxon>
        <taxon>Agaricales</taxon>
        <taxon>Marasmiineae</taxon>
        <taxon>Omphalotaceae</taxon>
        <taxon>Lentinula</taxon>
    </lineage>
</organism>
<name>A0A1Q3E2N8_LENED</name>
<evidence type="ECO:0000256" key="5">
    <source>
        <dbReference type="ARBA" id="ARBA00050832"/>
    </source>
</evidence>
<dbReference type="PANTHER" id="PTHR43400">
    <property type="entry name" value="FUMARATE REDUCTASE"/>
    <property type="match status" value="1"/>
</dbReference>
<proteinExistence type="inferred from homology"/>
<reference evidence="8 9" key="1">
    <citation type="submission" date="2016-08" db="EMBL/GenBank/DDBJ databases">
        <authorList>
            <consortium name="Lentinula edodes genome sequencing consortium"/>
            <person name="Sakamoto Y."/>
            <person name="Nakade K."/>
            <person name="Sato S."/>
            <person name="Yoshida Y."/>
            <person name="Miyazaki K."/>
            <person name="Natsume S."/>
            <person name="Konno N."/>
        </authorList>
    </citation>
    <scope>NUCLEOTIDE SEQUENCE [LARGE SCALE GENOMIC DNA]</scope>
    <source>
        <strain evidence="8 9">NBRC 111202</strain>
    </source>
</reference>
<dbReference type="Gene3D" id="3.90.700.10">
    <property type="entry name" value="Succinate dehydrogenase/fumarate reductase flavoprotein, catalytic domain"/>
    <property type="match status" value="1"/>
</dbReference>
<evidence type="ECO:0000313" key="9">
    <source>
        <dbReference type="Proteomes" id="UP000188533"/>
    </source>
</evidence>
<dbReference type="InterPro" id="IPR010960">
    <property type="entry name" value="Flavocytochrome_c"/>
</dbReference>
<dbReference type="EMBL" id="BDGU01000059">
    <property type="protein sequence ID" value="GAW01364.1"/>
    <property type="molecule type" value="Genomic_DNA"/>
</dbReference>
<evidence type="ECO:0000256" key="1">
    <source>
        <dbReference type="ARBA" id="ARBA00008040"/>
    </source>
</evidence>
<sequence length="499" mass="52615">MPTTPFIFLASVLVALLALTLLKSPEIYWKLSMDPVIVVGGGLSGLSAAHSVLEHGGKVVLLDKKPALGGNSVKASSGINGAGTESQTRLNISDSPQNFYDDTLKSAGSEHARPNLITALTSNSAPAIEWLINNFGVDLSLVSMLGGHSTPRTHRGTGGAPGWAITSALMKRLAAEEAKSEKRANILKSAKVVKLLQTGDKVTGVEYEDGQGQKVKLAGSVVIATGGFGADFSPAGLIATHRADLMQLPTVNGDHATGDGHVLVTSLPSRSGVLIDMNQVQVHPTGFIDPAQPDAKTKFLAAEALRGVGGLLLKNDGSRFVDEMEKRDLVTAKMWEVIQNGQGPVRLVLGVQAATELKSHCDFYLSKGLMKKFANLQELAESMEVSLTDLHATFTSHKSYASGQEKDPFGKTHFHNSDINIEEPFLVALITPVVHYTMGGVLVDEQAHVLDASGKPIPGLYASGEVIGGVHGKNRLGGSSLLEAVVFGRIAGEMAARSQ</sequence>
<dbReference type="InterPro" id="IPR003953">
    <property type="entry name" value="FAD-dep_OxRdtase_2_FAD-bd"/>
</dbReference>
<protein>
    <recommendedName>
        <fullName evidence="6">Fumarate reductase</fullName>
        <ecNumber evidence="6">1.3.1.6</ecNumber>
    </recommendedName>
</protein>
<dbReference type="PANTHER" id="PTHR43400:SF1">
    <property type="entry name" value="FUMARATE REDUCTASE"/>
    <property type="match status" value="1"/>
</dbReference>
<dbReference type="STRING" id="5353.A0A1Q3E2N8"/>
<comment type="similarity">
    <text evidence="1 6">Belongs to the FAD-dependent oxidoreductase 2 family. FRD/SDH subfamily.</text>
</comment>
<evidence type="ECO:0000256" key="3">
    <source>
        <dbReference type="ARBA" id="ARBA00022827"/>
    </source>
</evidence>
<dbReference type="EC" id="1.3.1.6" evidence="6"/>
<dbReference type="SUPFAM" id="SSF56425">
    <property type="entry name" value="Succinate dehydrogenase/fumarate reductase flavoprotein, catalytic domain"/>
    <property type="match status" value="1"/>
</dbReference>
<dbReference type="Gene3D" id="3.50.50.60">
    <property type="entry name" value="FAD/NAD(P)-binding domain"/>
    <property type="match status" value="1"/>
</dbReference>
<evidence type="ECO:0000256" key="6">
    <source>
        <dbReference type="RuleBase" id="RU366062"/>
    </source>
</evidence>
<comment type="catalytic activity">
    <reaction evidence="5 6">
        <text>succinate + NAD(+) = fumarate + NADH + H(+)</text>
        <dbReference type="Rhea" id="RHEA:18281"/>
        <dbReference type="ChEBI" id="CHEBI:15378"/>
        <dbReference type="ChEBI" id="CHEBI:29806"/>
        <dbReference type="ChEBI" id="CHEBI:30031"/>
        <dbReference type="ChEBI" id="CHEBI:57540"/>
        <dbReference type="ChEBI" id="CHEBI:57945"/>
        <dbReference type="EC" id="1.3.1.6"/>
    </reaction>
</comment>
<feature type="chain" id="PRO_5022252115" description="Fumarate reductase" evidence="6">
    <location>
        <begin position="23"/>
        <end position="499"/>
    </location>
</feature>
<dbReference type="GO" id="GO:0010181">
    <property type="term" value="F:FMN binding"/>
    <property type="evidence" value="ECO:0007669"/>
    <property type="project" value="InterPro"/>
</dbReference>
<dbReference type="InterPro" id="IPR050315">
    <property type="entry name" value="FAD-oxidoreductase_2"/>
</dbReference>
<keyword evidence="3 6" id="KW-0274">FAD</keyword>
<evidence type="ECO:0000259" key="7">
    <source>
        <dbReference type="Pfam" id="PF00890"/>
    </source>
</evidence>
<dbReference type="AlphaFoldDB" id="A0A1Q3E2N8"/>
<dbReference type="Proteomes" id="UP000188533">
    <property type="component" value="Unassembled WGS sequence"/>
</dbReference>
<dbReference type="GO" id="GO:0016156">
    <property type="term" value="F:fumarate reductase (NADH) activity"/>
    <property type="evidence" value="ECO:0007669"/>
    <property type="project" value="UniProtKB-EC"/>
</dbReference>
<comment type="function">
    <text evidence="6">Irreversibly catalyzes the reduction of fumarate to succinate.</text>
</comment>
<dbReference type="InterPro" id="IPR036188">
    <property type="entry name" value="FAD/NAD-bd_sf"/>
</dbReference>
<dbReference type="FunFam" id="3.90.700.10:FF:000007">
    <property type="entry name" value="NADH-dependent fumarate reductase"/>
    <property type="match status" value="1"/>
</dbReference>
<evidence type="ECO:0000256" key="4">
    <source>
        <dbReference type="ARBA" id="ARBA00023002"/>
    </source>
</evidence>
<keyword evidence="2 6" id="KW-0285">Flavoprotein</keyword>
<dbReference type="NCBIfam" id="TIGR01813">
    <property type="entry name" value="flavo_cyto_c"/>
    <property type="match status" value="1"/>
</dbReference>
<gene>
    <name evidence="8" type="ORF">LENED_002955</name>
</gene>
<keyword evidence="4 6" id="KW-0560">Oxidoreductase</keyword>
<dbReference type="InterPro" id="IPR027477">
    <property type="entry name" value="Succ_DH/fumarate_Rdtase_cat_sf"/>
</dbReference>
<comment type="cofactor">
    <cofactor evidence="6">
        <name>FAD</name>
        <dbReference type="ChEBI" id="CHEBI:57692"/>
    </cofactor>
    <text evidence="6">Binds 1 FAD per monomer.</text>
</comment>
<reference evidence="8 9" key="2">
    <citation type="submission" date="2017-02" db="EMBL/GenBank/DDBJ databases">
        <title>A genome survey and senescence transcriptome analysis in Lentinula edodes.</title>
        <authorList>
            <person name="Sakamoto Y."/>
            <person name="Nakade K."/>
            <person name="Sato S."/>
            <person name="Yoshida Y."/>
            <person name="Miyazaki K."/>
            <person name="Natsume S."/>
            <person name="Konno N."/>
        </authorList>
    </citation>
    <scope>NUCLEOTIDE SEQUENCE [LARGE SCALE GENOMIC DNA]</scope>
    <source>
        <strain evidence="8 9">NBRC 111202</strain>
    </source>
</reference>